<dbReference type="STRING" id="1184251.TCELL_0459"/>
<dbReference type="GO" id="GO:0003899">
    <property type="term" value="F:DNA-directed RNA polymerase activity"/>
    <property type="evidence" value="ECO:0007669"/>
    <property type="project" value="UniProtKB-UniRule"/>
</dbReference>
<dbReference type="PANTHER" id="PTHR10536">
    <property type="entry name" value="DNA PRIMASE SMALL SUBUNIT"/>
    <property type="match status" value="1"/>
</dbReference>
<dbReference type="EMBL" id="CP003531">
    <property type="protein sequence ID" value="AFK50884.1"/>
    <property type="molecule type" value="Genomic_DNA"/>
</dbReference>
<keyword evidence="6 11" id="KW-0235">DNA replication</keyword>
<dbReference type="Gene3D" id="3.90.920.10">
    <property type="entry name" value="DNA primase, PRIM domain"/>
    <property type="match status" value="1"/>
</dbReference>
<keyword evidence="8 11" id="KW-0460">Magnesium</keyword>
<dbReference type="GO" id="GO:0046872">
    <property type="term" value="F:metal ion binding"/>
    <property type="evidence" value="ECO:0007669"/>
    <property type="project" value="UniProtKB-KW"/>
</dbReference>
<evidence type="ECO:0000256" key="9">
    <source>
        <dbReference type="ARBA" id="ARBA00023163"/>
    </source>
</evidence>
<keyword evidence="3 11" id="KW-0639">Primosome</keyword>
<gene>
    <name evidence="11" type="primary">priS</name>
    <name evidence="14" type="ordered locus">TCELL_0459</name>
</gene>
<name>I3TDP6_THEC1</name>
<keyword evidence="2 11" id="KW-0240">DNA-directed RNA polymerase</keyword>
<dbReference type="GO" id="GO:1990077">
    <property type="term" value="C:primosome complex"/>
    <property type="evidence" value="ECO:0007669"/>
    <property type="project" value="UniProtKB-KW"/>
</dbReference>
<evidence type="ECO:0000256" key="6">
    <source>
        <dbReference type="ARBA" id="ARBA00022705"/>
    </source>
</evidence>
<dbReference type="GO" id="GO:0000428">
    <property type="term" value="C:DNA-directed RNA polymerase complex"/>
    <property type="evidence" value="ECO:0007669"/>
    <property type="project" value="UniProtKB-KW"/>
</dbReference>
<dbReference type="KEGG" id="thg:TCELL_0459"/>
<keyword evidence="5 11" id="KW-0548">Nucleotidyltransferase</keyword>
<accession>I3TDP6</accession>
<feature type="active site" evidence="11">
    <location>
        <position position="288"/>
    </location>
</feature>
<keyword evidence="7 11" id="KW-0479">Metal-binding</keyword>
<dbReference type="InParanoid" id="I3TDP6"/>
<comment type="function">
    <text evidence="11">Catalytic subunit of DNA primase, an RNA polymerase that catalyzes the synthesis of short RNA molecules used as primers for DNA polymerase during DNA replication. The small subunit contains the primase catalytic core and has DNA synthesis activity on its own. Binding to the large subunit stabilizes and modulates the activity, increasing the rate of DNA synthesis while decreasing the length of the DNA fragments, and conferring RNA synthesis capability. The DNA polymerase activity may enable DNA primase to also catalyze primer extension after primer synthesis. May also play a role in DNA repair.</text>
</comment>
<evidence type="ECO:0000313" key="14">
    <source>
        <dbReference type="EMBL" id="AFK50884.1"/>
    </source>
</evidence>
<reference evidence="14 15" key="1">
    <citation type="journal article" date="2012" name="J. Bacteriol.">
        <title>Complete genome sequence of the hyperthermophilic cellulolytic Crenarchaeon 'Thermogladius cellulolyticus' 1633.</title>
        <authorList>
            <person name="Mardanov A.V."/>
            <person name="Kochetkova T.V."/>
            <person name="Beletsky A.V."/>
            <person name="Bonch-Osmolovskaya E.A."/>
            <person name="Ravin N.V."/>
            <person name="Skryabin K.G."/>
        </authorList>
    </citation>
    <scope>NUCLEOTIDE SEQUENCE [LARGE SCALE GENOMIC DNA]</scope>
    <source>
        <strain evidence="15">DSM 22663 / VKM B-2946 / 1633</strain>
    </source>
</reference>
<dbReference type="FunCoup" id="I3TDP6">
    <property type="interactions" value="1"/>
</dbReference>
<dbReference type="EC" id="2.7.7.-" evidence="11"/>
<evidence type="ECO:0000256" key="7">
    <source>
        <dbReference type="ARBA" id="ARBA00022723"/>
    </source>
</evidence>
<organism evidence="14 15">
    <name type="scientific">Thermogladius calderae (strain DSM 22663 / VKM B-2946 / 1633)</name>
    <dbReference type="NCBI Taxonomy" id="1184251"/>
    <lineage>
        <taxon>Archaea</taxon>
        <taxon>Thermoproteota</taxon>
        <taxon>Thermoprotei</taxon>
        <taxon>Desulfurococcales</taxon>
        <taxon>Desulfurococcaceae</taxon>
        <taxon>Thermogladius</taxon>
    </lineage>
</organism>
<feature type="active site" evidence="11">
    <location>
        <position position="100"/>
    </location>
</feature>
<dbReference type="eggNOG" id="arCOG04110">
    <property type="taxonomic scope" value="Archaea"/>
</dbReference>
<evidence type="ECO:0000256" key="12">
    <source>
        <dbReference type="RuleBase" id="RU003514"/>
    </source>
</evidence>
<evidence type="ECO:0000256" key="3">
    <source>
        <dbReference type="ARBA" id="ARBA00022515"/>
    </source>
</evidence>
<keyword evidence="15" id="KW-1185">Reference proteome</keyword>
<dbReference type="HOGENOM" id="CLU_056123_0_0_2"/>
<evidence type="ECO:0000256" key="8">
    <source>
        <dbReference type="ARBA" id="ARBA00022842"/>
    </source>
</evidence>
<dbReference type="Proteomes" id="UP000005270">
    <property type="component" value="Chromosome"/>
</dbReference>
<feature type="active site" evidence="11">
    <location>
        <position position="98"/>
    </location>
</feature>
<evidence type="ECO:0000256" key="13">
    <source>
        <dbReference type="RuleBase" id="RU004224"/>
    </source>
</evidence>
<comment type="function">
    <text evidence="13">RNA polymerase that catalyzes the synthesis of short RNA molecules used as primers for DNA polymerase during DNA replication.</text>
</comment>
<proteinExistence type="inferred from homology"/>
<comment type="similarity">
    <text evidence="1 11 12">Belongs to the eukaryotic-type primase small subunit family.</text>
</comment>
<dbReference type="AlphaFoldDB" id="I3TDP6"/>
<evidence type="ECO:0000256" key="11">
    <source>
        <dbReference type="HAMAP-Rule" id="MF_00700"/>
    </source>
</evidence>
<keyword evidence="9 11" id="KW-0804">Transcription</keyword>
<dbReference type="InterPro" id="IPR023639">
    <property type="entry name" value="DNA_primase_ssu_PriS"/>
</dbReference>
<dbReference type="Pfam" id="PF01896">
    <property type="entry name" value="DNA_primase_S"/>
    <property type="match status" value="1"/>
</dbReference>
<evidence type="ECO:0000256" key="2">
    <source>
        <dbReference type="ARBA" id="ARBA00022478"/>
    </source>
</evidence>
<evidence type="ECO:0000313" key="15">
    <source>
        <dbReference type="Proteomes" id="UP000005270"/>
    </source>
</evidence>
<dbReference type="GO" id="GO:0006269">
    <property type="term" value="P:DNA replication, synthesis of primer"/>
    <property type="evidence" value="ECO:0007669"/>
    <property type="project" value="UniProtKB-UniRule"/>
</dbReference>
<dbReference type="HAMAP" id="MF_00700">
    <property type="entry name" value="DNA_primase_sml_arc"/>
    <property type="match status" value="1"/>
</dbReference>
<keyword evidence="4 11" id="KW-0808">Transferase</keyword>
<protein>
    <recommendedName>
        <fullName evidence="11">DNA primase small subunit PriS</fullName>
        <ecNumber evidence="11">2.7.7.-</ecNumber>
    </recommendedName>
</protein>
<evidence type="ECO:0000256" key="5">
    <source>
        <dbReference type="ARBA" id="ARBA00022695"/>
    </source>
</evidence>
<keyword evidence="10 11" id="KW-0464">Manganese</keyword>
<dbReference type="RefSeq" id="WP_014737134.1">
    <property type="nucleotide sequence ID" value="NC_017954.1"/>
</dbReference>
<evidence type="ECO:0000256" key="4">
    <source>
        <dbReference type="ARBA" id="ARBA00022679"/>
    </source>
</evidence>
<comment type="cofactor">
    <cofactor evidence="11">
        <name>Mg(2+)</name>
        <dbReference type="ChEBI" id="CHEBI:18420"/>
    </cofactor>
    <cofactor evidence="11">
        <name>Mn(2+)</name>
        <dbReference type="ChEBI" id="CHEBI:29035"/>
    </cofactor>
</comment>
<dbReference type="InterPro" id="IPR002755">
    <property type="entry name" value="DNA_primase_S"/>
</dbReference>
<sequence length="388" mass="44092">MYRRESNKQFLRRVLRQYYSRRPLVEPPNLHSREIALVDLESEAYVRHLSFPSMAQLYHFIVDQKTPLHLYYSSAVYDDPSAENMSMKGWKGSELIFDIDVDHLPGCDLKLKVCVEDNSVLGEHTEKCPSGSEPVEVSVIEPECFRKGLGEASKLREILEEDFGFKDVKVYFSGHRGFHVRVSDDSALDLTREARASIADYVSCENMDVSRLFPSDTSSRAGFVYFGENEAGFRKRVLKLALEMGLAEKVVVAEGFRSPPRHSERGVLYRVPGEYLSNILSDLCVKVDKVVTMDITRLSRFEGGINGKAGLKVAEFKEDEPFSFTELFAWSGRVVVSPLIDFTGFRVFDQKLNLKRGVRLELEAPYAIYLILKKLANYVSDKGVEPLV</sequence>
<dbReference type="GeneID" id="13012753"/>
<evidence type="ECO:0000256" key="10">
    <source>
        <dbReference type="ARBA" id="ARBA00023211"/>
    </source>
</evidence>
<dbReference type="SUPFAM" id="SSF56747">
    <property type="entry name" value="Prim-pol domain"/>
    <property type="match status" value="1"/>
</dbReference>
<dbReference type="OrthoDB" id="31125at2157"/>
<comment type="subunit">
    <text evidence="11">Heterodimer of a small subunit (PriS) and a large subunit (PriL).</text>
</comment>
<evidence type="ECO:0000256" key="1">
    <source>
        <dbReference type="ARBA" id="ARBA00009762"/>
    </source>
</evidence>